<keyword evidence="3" id="KW-1185">Reference proteome</keyword>
<reference evidence="2" key="1">
    <citation type="journal article" date="2022" name="Int. J. Mol. Sci.">
        <title>Draft Genome of Tanacetum Coccineum: Genomic Comparison of Closely Related Tanacetum-Family Plants.</title>
        <authorList>
            <person name="Yamashiro T."/>
            <person name="Shiraishi A."/>
            <person name="Nakayama K."/>
            <person name="Satake H."/>
        </authorList>
    </citation>
    <scope>NUCLEOTIDE SEQUENCE</scope>
</reference>
<sequence>MSYAKTSKQSSSYISASPGSNVSHFNSDWKTGFGGIGHQMEMAMLSVRVNRFEKKAGRKMNFNNRDAARFDKKKIKELEQDKLVDPKALLSVDSMVKWSDHEESADENASQVYGMIARRDDEDEVAGEFALMGVTSQVQTCPFGCHNKYAELKREFDDLEVQYKEYYIQV</sequence>
<feature type="region of interest" description="Disordered" evidence="1">
    <location>
        <begin position="1"/>
        <end position="21"/>
    </location>
</feature>
<dbReference type="EMBL" id="BQNB010012549">
    <property type="protein sequence ID" value="GJT04977.1"/>
    <property type="molecule type" value="Genomic_DNA"/>
</dbReference>
<name>A0ABQ5ATS4_9ASTR</name>
<proteinExistence type="predicted"/>
<protein>
    <submittedName>
        <fullName evidence="2">Uncharacterized protein</fullName>
    </submittedName>
</protein>
<gene>
    <name evidence="2" type="ORF">Tco_0839439</name>
</gene>
<evidence type="ECO:0000313" key="3">
    <source>
        <dbReference type="Proteomes" id="UP001151760"/>
    </source>
</evidence>
<organism evidence="2 3">
    <name type="scientific">Tanacetum coccineum</name>
    <dbReference type="NCBI Taxonomy" id="301880"/>
    <lineage>
        <taxon>Eukaryota</taxon>
        <taxon>Viridiplantae</taxon>
        <taxon>Streptophyta</taxon>
        <taxon>Embryophyta</taxon>
        <taxon>Tracheophyta</taxon>
        <taxon>Spermatophyta</taxon>
        <taxon>Magnoliopsida</taxon>
        <taxon>eudicotyledons</taxon>
        <taxon>Gunneridae</taxon>
        <taxon>Pentapetalae</taxon>
        <taxon>asterids</taxon>
        <taxon>campanulids</taxon>
        <taxon>Asterales</taxon>
        <taxon>Asteraceae</taxon>
        <taxon>Asteroideae</taxon>
        <taxon>Anthemideae</taxon>
        <taxon>Anthemidinae</taxon>
        <taxon>Tanacetum</taxon>
    </lineage>
</organism>
<evidence type="ECO:0000313" key="2">
    <source>
        <dbReference type="EMBL" id="GJT04977.1"/>
    </source>
</evidence>
<comment type="caution">
    <text evidence="2">The sequence shown here is derived from an EMBL/GenBank/DDBJ whole genome shotgun (WGS) entry which is preliminary data.</text>
</comment>
<accession>A0ABQ5ATS4</accession>
<reference evidence="2" key="2">
    <citation type="submission" date="2022-01" db="EMBL/GenBank/DDBJ databases">
        <authorList>
            <person name="Yamashiro T."/>
            <person name="Shiraishi A."/>
            <person name="Satake H."/>
            <person name="Nakayama K."/>
        </authorList>
    </citation>
    <scope>NUCLEOTIDE SEQUENCE</scope>
</reference>
<evidence type="ECO:0000256" key="1">
    <source>
        <dbReference type="SAM" id="MobiDB-lite"/>
    </source>
</evidence>
<dbReference type="Proteomes" id="UP001151760">
    <property type="component" value="Unassembled WGS sequence"/>
</dbReference>